<evidence type="ECO:0000313" key="2">
    <source>
        <dbReference type="Proteomes" id="UP001231649"/>
    </source>
</evidence>
<proteinExistence type="predicted"/>
<organism evidence="1 2">
    <name type="scientific">Mythimna loreyi</name>
    <dbReference type="NCBI Taxonomy" id="667449"/>
    <lineage>
        <taxon>Eukaryota</taxon>
        <taxon>Metazoa</taxon>
        <taxon>Ecdysozoa</taxon>
        <taxon>Arthropoda</taxon>
        <taxon>Hexapoda</taxon>
        <taxon>Insecta</taxon>
        <taxon>Pterygota</taxon>
        <taxon>Neoptera</taxon>
        <taxon>Endopterygota</taxon>
        <taxon>Lepidoptera</taxon>
        <taxon>Glossata</taxon>
        <taxon>Ditrysia</taxon>
        <taxon>Noctuoidea</taxon>
        <taxon>Noctuidae</taxon>
        <taxon>Noctuinae</taxon>
        <taxon>Hadenini</taxon>
        <taxon>Mythimna</taxon>
    </lineage>
</organism>
<accession>A0ACC2Q384</accession>
<keyword evidence="2" id="KW-1185">Reference proteome</keyword>
<evidence type="ECO:0000313" key="1">
    <source>
        <dbReference type="EMBL" id="KAJ8705816.1"/>
    </source>
</evidence>
<sequence>MVNTVHETSVWSLFTKKDLERCTATCNACQREFIYKGSISNLRKHWKRKHGNYVKSKLSDLSESDRYNSDNSDGEQEKTKKPKATWSYFEVADSDKFEATCKVCEKLVPFTSSADLTQHIKEEHDEKHKDSDEEYVVNAADIMSDDDDTSFRQRRFKSSLWKFFTPTSNKFAVCLLCKKLFNYRSTITNLRRHLRRKHQGARTPSPEDRQKVFRVSEDGTLYEIETVTGQENKDYDNDEDPMATDTVYLNEEELNFTEPEQSTPNPNKKRKLENEGEELHKVTDVWRYFDTDSGKKAQCVVCKAVLVKDYDELKSHLRDNHPNLLLEILQDQPSDNSDAGSNNGNEDNENTYTEIVYLEQEPTEPVRKHKEKKSLPKPFKKRERQPSTHSSEDIPLKKPKKEEENDELTTFIKYITCLLKKLPSEVFTNVQMEIINTILKANNEAKANTSQSIVFNKELPRTAAVDKLAAQPSKVKLTTSTPAA</sequence>
<comment type="caution">
    <text evidence="1">The sequence shown here is derived from an EMBL/GenBank/DDBJ whole genome shotgun (WGS) entry which is preliminary data.</text>
</comment>
<name>A0ACC2Q384_9NEOP</name>
<dbReference type="Proteomes" id="UP001231649">
    <property type="component" value="Chromosome 31"/>
</dbReference>
<dbReference type="EMBL" id="CM056807">
    <property type="protein sequence ID" value="KAJ8705816.1"/>
    <property type="molecule type" value="Genomic_DNA"/>
</dbReference>
<protein>
    <submittedName>
        <fullName evidence="1">Uncharacterized protein</fullName>
    </submittedName>
</protein>
<gene>
    <name evidence="1" type="ORF">PYW08_012862</name>
</gene>
<reference evidence="1" key="1">
    <citation type="submission" date="2023-03" db="EMBL/GenBank/DDBJ databases">
        <title>Chromosome-level genomes of two armyworms, Mythimna separata and Mythimna loreyi, provide insights into the biosynthesis and reception of sex pheromones.</title>
        <authorList>
            <person name="Zhao H."/>
        </authorList>
    </citation>
    <scope>NUCLEOTIDE SEQUENCE</scope>
    <source>
        <strain evidence="1">BeijingLab</strain>
    </source>
</reference>